<keyword evidence="1" id="KW-0732">Signal</keyword>
<organism evidence="3 4">
    <name type="scientific">Kaistella flava</name>
    <name type="common">ex Peng et al. 2021</name>
    <dbReference type="NCBI Taxonomy" id="2038776"/>
    <lineage>
        <taxon>Bacteria</taxon>
        <taxon>Pseudomonadati</taxon>
        <taxon>Bacteroidota</taxon>
        <taxon>Flavobacteriia</taxon>
        <taxon>Flavobacteriales</taxon>
        <taxon>Weeksellaceae</taxon>
        <taxon>Chryseobacterium group</taxon>
        <taxon>Kaistella</taxon>
    </lineage>
</organism>
<dbReference type="InterPro" id="IPR050620">
    <property type="entry name" value="Thioredoxin_H-type-like"/>
</dbReference>
<dbReference type="EMBL" id="CP040442">
    <property type="protein sequence ID" value="QOW11710.1"/>
    <property type="molecule type" value="Genomic_DNA"/>
</dbReference>
<name>A0A7M2YCE9_9FLAO</name>
<keyword evidence="4" id="KW-1185">Reference proteome</keyword>
<dbReference type="RefSeq" id="WP_193811880.1">
    <property type="nucleotide sequence ID" value="NZ_CP040442.1"/>
</dbReference>
<dbReference type="InterPro" id="IPR012336">
    <property type="entry name" value="Thioredoxin-like_fold"/>
</dbReference>
<protein>
    <submittedName>
        <fullName evidence="3">DUF255 domain-containing protein</fullName>
    </submittedName>
</protein>
<feature type="chain" id="PRO_5032594074" evidence="1">
    <location>
        <begin position="19"/>
        <end position="390"/>
    </location>
</feature>
<evidence type="ECO:0000313" key="4">
    <source>
        <dbReference type="Proteomes" id="UP000594195"/>
    </source>
</evidence>
<sequence>MKKTLTLLFLFIFLISFSQESINFENTTFKEVLAKAKREKKLIFMDAYASWCGPCKLMEKNVFPLAAVKEYYNANFINARFDMEIGEGREIAQKYQIRSYPSFLFLNGDGDVVMKNFGYMGGEDFIAIAKEANNPLLVNSNPKALFEKGESDPAFLLNMMRQNAQTDYELAKKVSERYFKVKKDQELTRDDIGMLLYFLKSPSDPNYQVFKDRKANIVKEMSEDIYNQFDVNIKISKVMESSLDQNTGVINDDYFYKNAIPLVGKAEAETALNRMKVIYYPNVGNFKEYEKAALIYYKNADDFDPEELLKAAWIFSEHVDDKISLKKAEVWAEKSVMKSENAENTYILAKIYAKTGKKDNAKIYAEMSKNIAQQQGKDSSAATQLLQSLK</sequence>
<dbReference type="KEGG" id="kfa:Q73A0000_15745"/>
<accession>A0A7M2YCE9</accession>
<feature type="domain" description="Thioredoxin" evidence="2">
    <location>
        <begin position="13"/>
        <end position="134"/>
    </location>
</feature>
<dbReference type="SUPFAM" id="SSF81901">
    <property type="entry name" value="HCP-like"/>
    <property type="match status" value="1"/>
</dbReference>
<evidence type="ECO:0000313" key="3">
    <source>
        <dbReference type="EMBL" id="QOW11710.1"/>
    </source>
</evidence>
<dbReference type="PROSITE" id="PS51352">
    <property type="entry name" value="THIOREDOXIN_2"/>
    <property type="match status" value="1"/>
</dbReference>
<dbReference type="PANTHER" id="PTHR10438">
    <property type="entry name" value="THIOREDOXIN"/>
    <property type="match status" value="1"/>
</dbReference>
<dbReference type="Gene3D" id="3.40.30.10">
    <property type="entry name" value="Glutaredoxin"/>
    <property type="match status" value="1"/>
</dbReference>
<gene>
    <name evidence="3" type="ORF">Q73A0000_15745</name>
</gene>
<dbReference type="Pfam" id="PF13098">
    <property type="entry name" value="Thioredoxin_2"/>
    <property type="match status" value="1"/>
</dbReference>
<dbReference type="PANTHER" id="PTHR10438:SF468">
    <property type="entry name" value="THIOREDOXIN-1-RELATED"/>
    <property type="match status" value="1"/>
</dbReference>
<dbReference type="InterPro" id="IPR013766">
    <property type="entry name" value="Thioredoxin_domain"/>
</dbReference>
<dbReference type="GO" id="GO:0006950">
    <property type="term" value="P:response to stress"/>
    <property type="evidence" value="ECO:0007669"/>
    <property type="project" value="UniProtKB-ARBA"/>
</dbReference>
<dbReference type="SUPFAM" id="SSF52833">
    <property type="entry name" value="Thioredoxin-like"/>
    <property type="match status" value="1"/>
</dbReference>
<dbReference type="Gene3D" id="1.25.40.10">
    <property type="entry name" value="Tetratricopeptide repeat domain"/>
    <property type="match status" value="1"/>
</dbReference>
<dbReference type="InterPro" id="IPR036249">
    <property type="entry name" value="Thioredoxin-like_sf"/>
</dbReference>
<feature type="signal peptide" evidence="1">
    <location>
        <begin position="1"/>
        <end position="18"/>
    </location>
</feature>
<reference evidence="3 4" key="1">
    <citation type="submission" date="2019-05" db="EMBL/GenBank/DDBJ databases">
        <title>Chryseobacterium sp. isolated from King George Island, maritime Antarctica.</title>
        <authorList>
            <person name="Peng X."/>
        </authorList>
    </citation>
    <scope>NUCLEOTIDE SEQUENCE [LARGE SCALE GENOMIC DNA]</scope>
    <source>
        <strain evidence="3 4">7-3A</strain>
    </source>
</reference>
<evidence type="ECO:0000256" key="1">
    <source>
        <dbReference type="SAM" id="SignalP"/>
    </source>
</evidence>
<dbReference type="CDD" id="cd02947">
    <property type="entry name" value="TRX_family"/>
    <property type="match status" value="1"/>
</dbReference>
<dbReference type="AlphaFoldDB" id="A0A7M2YCE9"/>
<proteinExistence type="predicted"/>
<dbReference type="Proteomes" id="UP000594195">
    <property type="component" value="Chromosome"/>
</dbReference>
<dbReference type="InterPro" id="IPR011990">
    <property type="entry name" value="TPR-like_helical_dom_sf"/>
</dbReference>
<evidence type="ECO:0000259" key="2">
    <source>
        <dbReference type="PROSITE" id="PS51352"/>
    </source>
</evidence>